<gene>
    <name evidence="1" type="ORF">NUW54_g13441</name>
</gene>
<reference evidence="1" key="1">
    <citation type="submission" date="2022-08" db="EMBL/GenBank/DDBJ databases">
        <title>Genome Sequence of Pycnoporus sanguineus.</title>
        <authorList>
            <person name="Buettner E."/>
        </authorList>
    </citation>
    <scope>NUCLEOTIDE SEQUENCE</scope>
    <source>
        <strain evidence="1">CG-C14</strain>
    </source>
</reference>
<organism evidence="1 2">
    <name type="scientific">Trametes sanguinea</name>
    <dbReference type="NCBI Taxonomy" id="158606"/>
    <lineage>
        <taxon>Eukaryota</taxon>
        <taxon>Fungi</taxon>
        <taxon>Dikarya</taxon>
        <taxon>Basidiomycota</taxon>
        <taxon>Agaricomycotina</taxon>
        <taxon>Agaricomycetes</taxon>
        <taxon>Polyporales</taxon>
        <taxon>Polyporaceae</taxon>
        <taxon>Trametes</taxon>
    </lineage>
</organism>
<comment type="caution">
    <text evidence="1">The sequence shown here is derived from an EMBL/GenBank/DDBJ whole genome shotgun (WGS) entry which is preliminary data.</text>
</comment>
<dbReference type="Proteomes" id="UP001144978">
    <property type="component" value="Unassembled WGS sequence"/>
</dbReference>
<sequence>MANTRLPCFQASRRFLLLRLNLPSLRPCAEQALPMTHSPHVRSRYHAQHLLWSMARLEATNECLHSLWIARSHPISVGNRQAYRPYPAGIRLAHRGEREDPLEALLRSPLCAIMGRSASDRATATCRDSAL</sequence>
<dbReference type="EMBL" id="JANSHE010006247">
    <property type="protein sequence ID" value="KAJ2967669.1"/>
    <property type="molecule type" value="Genomic_DNA"/>
</dbReference>
<evidence type="ECO:0000313" key="2">
    <source>
        <dbReference type="Proteomes" id="UP001144978"/>
    </source>
</evidence>
<accession>A0ACC1MLX8</accession>
<keyword evidence="2" id="KW-1185">Reference proteome</keyword>
<protein>
    <submittedName>
        <fullName evidence="1">Uncharacterized protein</fullName>
    </submittedName>
</protein>
<name>A0ACC1MLX8_9APHY</name>
<evidence type="ECO:0000313" key="1">
    <source>
        <dbReference type="EMBL" id="KAJ2967669.1"/>
    </source>
</evidence>
<proteinExistence type="predicted"/>